<dbReference type="Pfam" id="PF07946">
    <property type="entry name" value="CCDC47"/>
    <property type="match status" value="1"/>
</dbReference>
<evidence type="ECO:0000313" key="8">
    <source>
        <dbReference type="Proteomes" id="UP000006310"/>
    </source>
</evidence>
<reference evidence="8" key="2">
    <citation type="submission" date="2012-08" db="EMBL/GenBank/DDBJ databases">
        <title>Genome sequence of Kazachstania naganishii.</title>
        <authorList>
            <person name="Gordon J.L."/>
            <person name="Armisen D."/>
            <person name="Proux-Wera E."/>
            <person name="OhEigeartaigh S.S."/>
            <person name="Byrne K.P."/>
            <person name="Wolfe K.H."/>
        </authorList>
    </citation>
    <scope>NUCLEOTIDE SEQUENCE [LARGE SCALE GENOMIC DNA]</scope>
    <source>
        <strain evidence="8">ATCC MYA-139 / BCRC 22969 / CBS 8797 / CCRC 22969 / KCTC 17520 / NBRC 10181 / NCYC 3082</strain>
    </source>
</reference>
<feature type="transmembrane region" description="Helical" evidence="6">
    <location>
        <begin position="41"/>
        <end position="61"/>
    </location>
</feature>
<dbReference type="eggNOG" id="KOG2357">
    <property type="taxonomic scope" value="Eukaryota"/>
</dbReference>
<protein>
    <recommendedName>
        <fullName evidence="9">DUF1682-domain-containing protein</fullName>
    </recommendedName>
</protein>
<dbReference type="PANTHER" id="PTHR12883">
    <property type="entry name" value="ADIPOCYTE-SPECIFIC PROTEIN 4-RELATED"/>
    <property type="match status" value="1"/>
</dbReference>
<evidence type="ECO:0000313" key="7">
    <source>
        <dbReference type="EMBL" id="CCK72043.1"/>
    </source>
</evidence>
<reference evidence="7 8" key="1">
    <citation type="journal article" date="2011" name="Proc. Natl. Acad. Sci. U.S.A.">
        <title>Evolutionary erosion of yeast sex chromosomes by mating-type switching accidents.</title>
        <authorList>
            <person name="Gordon J.L."/>
            <person name="Armisen D."/>
            <person name="Proux-Wera E."/>
            <person name="Oheigeartaigh S.S."/>
            <person name="Byrne K.P."/>
            <person name="Wolfe K.H."/>
        </authorList>
    </citation>
    <scope>NUCLEOTIDE SEQUENCE [LARGE SCALE GENOMIC DNA]</scope>
    <source>
        <strain evidence="8">ATCC MYA-139 / BCRC 22969 / CBS 8797 / CCRC 22969 / KCTC 17520 / NBRC 10181 / NCYC 3082</strain>
    </source>
</reference>
<evidence type="ECO:0000256" key="2">
    <source>
        <dbReference type="ARBA" id="ARBA00022692"/>
    </source>
</evidence>
<evidence type="ECO:0000256" key="1">
    <source>
        <dbReference type="ARBA" id="ARBA00004167"/>
    </source>
</evidence>
<name>J7RQI6_HUIN7</name>
<dbReference type="STRING" id="1071383.J7RQI6"/>
<dbReference type="AlphaFoldDB" id="J7RQI6"/>
<dbReference type="KEGG" id="kng:KNAG_0I02580"/>
<dbReference type="GO" id="GO:0005783">
    <property type="term" value="C:endoplasmic reticulum"/>
    <property type="evidence" value="ECO:0007669"/>
    <property type="project" value="InterPro"/>
</dbReference>
<dbReference type="GO" id="GO:0016020">
    <property type="term" value="C:membrane"/>
    <property type="evidence" value="ECO:0007669"/>
    <property type="project" value="UniProtKB-SubCell"/>
</dbReference>
<dbReference type="GO" id="GO:0005509">
    <property type="term" value="F:calcium ion binding"/>
    <property type="evidence" value="ECO:0007669"/>
    <property type="project" value="InterPro"/>
</dbReference>
<keyword evidence="8" id="KW-1185">Reference proteome</keyword>
<evidence type="ECO:0000256" key="3">
    <source>
        <dbReference type="ARBA" id="ARBA00022989"/>
    </source>
</evidence>
<dbReference type="EMBL" id="HE978322">
    <property type="protein sequence ID" value="CCK72043.1"/>
    <property type="molecule type" value="Genomic_DNA"/>
</dbReference>
<organism evidence="7 8">
    <name type="scientific">Huiozyma naganishii (strain ATCC MYA-139 / BCRC 22969 / CBS 8797 / KCTC 17520 / NBRC 10181 / NCYC 3082 / Yp74L-3)</name>
    <name type="common">Yeast</name>
    <name type="synonym">Kazachstania naganishii</name>
    <dbReference type="NCBI Taxonomy" id="1071383"/>
    <lineage>
        <taxon>Eukaryota</taxon>
        <taxon>Fungi</taxon>
        <taxon>Dikarya</taxon>
        <taxon>Ascomycota</taxon>
        <taxon>Saccharomycotina</taxon>
        <taxon>Saccharomycetes</taxon>
        <taxon>Saccharomycetales</taxon>
        <taxon>Saccharomycetaceae</taxon>
        <taxon>Huiozyma</taxon>
    </lineage>
</organism>
<evidence type="ECO:0000256" key="4">
    <source>
        <dbReference type="ARBA" id="ARBA00023136"/>
    </source>
</evidence>
<feature type="compositionally biased region" description="Basic residues" evidence="5">
    <location>
        <begin position="398"/>
        <end position="409"/>
    </location>
</feature>
<gene>
    <name evidence="7" type="primary">KNAG0I02580</name>
    <name evidence="7" type="ordered locus">KNAG_0I02580</name>
</gene>
<evidence type="ECO:0008006" key="9">
    <source>
        <dbReference type="Google" id="ProtNLM"/>
    </source>
</evidence>
<dbReference type="OrthoDB" id="10039147at2759"/>
<keyword evidence="2 6" id="KW-0812">Transmembrane</keyword>
<keyword evidence="4 6" id="KW-0472">Membrane</keyword>
<feature type="compositionally biased region" description="Basic and acidic residues" evidence="5">
    <location>
        <begin position="365"/>
        <end position="397"/>
    </location>
</feature>
<evidence type="ECO:0000256" key="5">
    <source>
        <dbReference type="SAM" id="MobiDB-lite"/>
    </source>
</evidence>
<accession>J7RQI6</accession>
<proteinExistence type="predicted"/>
<feature type="region of interest" description="Disordered" evidence="5">
    <location>
        <begin position="365"/>
        <end position="409"/>
    </location>
</feature>
<dbReference type="InterPro" id="IPR012879">
    <property type="entry name" value="CCDC47"/>
</dbReference>
<dbReference type="OMA" id="FDGFVWA"/>
<evidence type="ECO:0000256" key="6">
    <source>
        <dbReference type="SAM" id="Phobius"/>
    </source>
</evidence>
<comment type="subcellular location">
    <subcellularLocation>
        <location evidence="1">Membrane</location>
        <topology evidence="1">Single-pass membrane protein</topology>
    </subcellularLocation>
</comment>
<dbReference type="GO" id="GO:0032469">
    <property type="term" value="P:endoplasmic reticulum calcium ion homeostasis"/>
    <property type="evidence" value="ECO:0007669"/>
    <property type="project" value="InterPro"/>
</dbReference>
<dbReference type="Proteomes" id="UP000006310">
    <property type="component" value="Chromosome 9"/>
</dbReference>
<dbReference type="GeneID" id="34527786"/>
<dbReference type="RefSeq" id="XP_022466288.1">
    <property type="nucleotide sequence ID" value="XM_022609943.1"/>
</dbReference>
<dbReference type="HOGENOM" id="CLU_672638_0_0_1"/>
<dbReference type="PANTHER" id="PTHR12883:SF0">
    <property type="entry name" value="PAT COMPLEX SUBUNIT CCDC47"/>
    <property type="match status" value="1"/>
</dbReference>
<sequence length="409" mass="47092">MSALLGPLTSFMETVNSLNANYNALSYEELTAMGFVQRLKLYNWTFEMFSVGIVLFMFITYRIGVSMNLSRADKFFDSIHAVLKNNLGFSRVGLATSDPNGRKMYLDQHLHTWFTTFATGRSSISSVNVQLHLFGRNNPVNLSIDFLIGFFLPSLKFDHLEEYCEVILQPNGVYVGSDEAKVNGNANELLGNFKFTTSIVNKSVMTEVRNKNYFLSLTHVTENDKLPREYAFMSETNQLNDFIYKYAKPTFNEEVLAKVTHLLEFISFTDLPAQKPETEQEWNSKQQPRCVIRCKVPTSKKDLKLVNDVVVAAVEVFDNFTKDLVQKSSTVFITPDMLKKTKATRQQELSKIVKNAKKIAAEKALEDKKEAEKEKRRELKKSGNLEKSDQKMKEKRERRLRNKQRTRMQ</sequence>
<keyword evidence="3 6" id="KW-1133">Transmembrane helix</keyword>